<dbReference type="AlphaFoldDB" id="A0A5Q0BHD0"/>
<protein>
    <submittedName>
        <fullName evidence="1">Uncharacterized protein</fullName>
    </submittedName>
</protein>
<evidence type="ECO:0000313" key="1">
    <source>
        <dbReference type="EMBL" id="QFY42949.1"/>
    </source>
</evidence>
<dbReference type="RefSeq" id="WP_153248938.1">
    <property type="nucleotide sequence ID" value="NZ_CP044205.1"/>
</dbReference>
<organism evidence="1 2">
    <name type="scientific">Candidatus Methylospira mobilis</name>
    <dbReference type="NCBI Taxonomy" id="1808979"/>
    <lineage>
        <taxon>Bacteria</taxon>
        <taxon>Pseudomonadati</taxon>
        <taxon>Pseudomonadota</taxon>
        <taxon>Gammaproteobacteria</taxon>
        <taxon>Methylococcales</taxon>
        <taxon>Methylococcaceae</taxon>
        <taxon>Candidatus Methylospira</taxon>
    </lineage>
</organism>
<dbReference type="Proteomes" id="UP000325755">
    <property type="component" value="Chromosome"/>
</dbReference>
<dbReference type="EMBL" id="CP044205">
    <property type="protein sequence ID" value="QFY42949.1"/>
    <property type="molecule type" value="Genomic_DNA"/>
</dbReference>
<accession>A0A5Q0BHD0</accession>
<dbReference type="KEGG" id="mmob:F6R98_10270"/>
<sequence length="127" mass="14219">MKTLQKEPTREVLQSILRSVMLPADLSADAIYSAVYHALPEVEQKPVAFARVVGAPIILNADHLDDEDIAEIKDHPNYENLYTHPAPLRELTDGEIFRIWCSEVGAMRANECLYGFARAILAKARSN</sequence>
<keyword evidence="2" id="KW-1185">Reference proteome</keyword>
<dbReference type="InParanoid" id="A0A5Q0BHD0"/>
<gene>
    <name evidence="1" type="ORF">F6R98_10270</name>
</gene>
<evidence type="ECO:0000313" key="2">
    <source>
        <dbReference type="Proteomes" id="UP000325755"/>
    </source>
</evidence>
<reference evidence="1 2" key="1">
    <citation type="submission" date="2019-09" db="EMBL/GenBank/DDBJ databases">
        <title>Ecophysiology of the spiral-shaped methanotroph Methylospira mobilis as revealed by the complete genome sequence.</title>
        <authorList>
            <person name="Oshkin I.Y."/>
            <person name="Dedysh S.N."/>
            <person name="Miroshnikov K."/>
            <person name="Danilova O.V."/>
            <person name="Hakobyan A."/>
            <person name="Liesack W."/>
        </authorList>
    </citation>
    <scope>NUCLEOTIDE SEQUENCE [LARGE SCALE GENOMIC DNA]</scope>
    <source>
        <strain evidence="1 2">Shm1</strain>
    </source>
</reference>
<proteinExistence type="predicted"/>
<name>A0A5Q0BHD0_9GAMM</name>